<evidence type="ECO:0000256" key="4">
    <source>
        <dbReference type="ARBA" id="ARBA00022833"/>
    </source>
</evidence>
<evidence type="ECO:0000313" key="9">
    <source>
        <dbReference type="Proteomes" id="UP001176059"/>
    </source>
</evidence>
<dbReference type="GO" id="GO:0000978">
    <property type="term" value="F:RNA polymerase II cis-regulatory region sequence-specific DNA binding"/>
    <property type="evidence" value="ECO:0007669"/>
    <property type="project" value="UniProtKB-ARBA"/>
</dbReference>
<dbReference type="Gene3D" id="3.30.160.60">
    <property type="entry name" value="Classic Zinc Finger"/>
    <property type="match status" value="2"/>
</dbReference>
<accession>A0AA38N2L8</accession>
<dbReference type="PANTHER" id="PTHR23235">
    <property type="entry name" value="KRUEPPEL-LIKE TRANSCRIPTION FACTOR"/>
    <property type="match status" value="1"/>
</dbReference>
<sequence length="251" mass="27791">MMNSSKGQYPSSNQWSGQQHRSGSGNYPSSSSYDQADQHYGTGDPNVNHVAGYYTAGHEGYLSADTSSSSVNPHHYRYSQSIAPSPHTQMPSQSQYYSSHHRSPEHSPSSAGPITHSHGHSHHHSVSHPYGQSYMQSGSYPTQGRSRSHSHSQMVQYDPVSMTPPSQYPPQVPIPPSTSMTYTATPSRPFACDLCSLSFNRQHDLKRHRETHTGEKPYLCNGGCGKTFTRKDALKRHQLVKGCGKVDETWS</sequence>
<feature type="compositionally biased region" description="Low complexity" evidence="6">
    <location>
        <begin position="22"/>
        <end position="33"/>
    </location>
</feature>
<feature type="compositionally biased region" description="Basic residues" evidence="6">
    <location>
        <begin position="117"/>
        <end position="126"/>
    </location>
</feature>
<organism evidence="8 9">
    <name type="scientific">Lentinula guzmanii</name>
    <dbReference type="NCBI Taxonomy" id="2804957"/>
    <lineage>
        <taxon>Eukaryota</taxon>
        <taxon>Fungi</taxon>
        <taxon>Dikarya</taxon>
        <taxon>Basidiomycota</taxon>
        <taxon>Agaricomycotina</taxon>
        <taxon>Agaricomycetes</taxon>
        <taxon>Agaricomycetidae</taxon>
        <taxon>Agaricales</taxon>
        <taxon>Marasmiineae</taxon>
        <taxon>Omphalotaceae</taxon>
        <taxon>Lentinula</taxon>
    </lineage>
</organism>
<evidence type="ECO:0000256" key="3">
    <source>
        <dbReference type="ARBA" id="ARBA00022771"/>
    </source>
</evidence>
<dbReference type="FunFam" id="3.30.160.60:FF:000072">
    <property type="entry name" value="zinc finger protein 143 isoform X1"/>
    <property type="match status" value="1"/>
</dbReference>
<evidence type="ECO:0000256" key="5">
    <source>
        <dbReference type="PROSITE-ProRule" id="PRU00042"/>
    </source>
</evidence>
<evidence type="ECO:0000256" key="6">
    <source>
        <dbReference type="SAM" id="MobiDB-lite"/>
    </source>
</evidence>
<feature type="domain" description="C2H2-type" evidence="7">
    <location>
        <begin position="218"/>
        <end position="238"/>
    </location>
</feature>
<feature type="compositionally biased region" description="Pro residues" evidence="6">
    <location>
        <begin position="166"/>
        <end position="176"/>
    </location>
</feature>
<dbReference type="PROSITE" id="PS50157">
    <property type="entry name" value="ZINC_FINGER_C2H2_2"/>
    <property type="match status" value="2"/>
</dbReference>
<keyword evidence="2" id="KW-0677">Repeat</keyword>
<reference evidence="8" key="2">
    <citation type="journal article" date="2023" name="Proc. Natl. Acad. Sci. U.S.A.">
        <title>A global phylogenomic analysis of the shiitake genus Lentinula.</title>
        <authorList>
            <person name="Sierra-Patev S."/>
            <person name="Min B."/>
            <person name="Naranjo-Ortiz M."/>
            <person name="Looney B."/>
            <person name="Konkel Z."/>
            <person name="Slot J.C."/>
            <person name="Sakamoto Y."/>
            <person name="Steenwyk J.L."/>
            <person name="Rokas A."/>
            <person name="Carro J."/>
            <person name="Camarero S."/>
            <person name="Ferreira P."/>
            <person name="Molpeceres G."/>
            <person name="Ruiz-Duenas F.J."/>
            <person name="Serrano A."/>
            <person name="Henrissat B."/>
            <person name="Drula E."/>
            <person name="Hughes K.W."/>
            <person name="Mata J.L."/>
            <person name="Ishikawa N.K."/>
            <person name="Vargas-Isla R."/>
            <person name="Ushijima S."/>
            <person name="Smith C.A."/>
            <person name="Donoghue J."/>
            <person name="Ahrendt S."/>
            <person name="Andreopoulos W."/>
            <person name="He G."/>
            <person name="LaButti K."/>
            <person name="Lipzen A."/>
            <person name="Ng V."/>
            <person name="Riley R."/>
            <person name="Sandor L."/>
            <person name="Barry K."/>
            <person name="Martinez A.T."/>
            <person name="Xiao Y."/>
            <person name="Gibbons J.G."/>
            <person name="Terashima K."/>
            <person name="Grigoriev I.V."/>
            <person name="Hibbett D."/>
        </authorList>
    </citation>
    <scope>NUCLEOTIDE SEQUENCE</scope>
    <source>
        <strain evidence="8">ET3784</strain>
    </source>
</reference>
<feature type="region of interest" description="Disordered" evidence="6">
    <location>
        <begin position="65"/>
        <end position="180"/>
    </location>
</feature>
<proteinExistence type="predicted"/>
<evidence type="ECO:0000256" key="2">
    <source>
        <dbReference type="ARBA" id="ARBA00022737"/>
    </source>
</evidence>
<comment type="caution">
    <text evidence="8">The sequence shown here is derived from an EMBL/GenBank/DDBJ whole genome shotgun (WGS) entry which is preliminary data.</text>
</comment>
<dbReference type="InterPro" id="IPR013087">
    <property type="entry name" value="Znf_C2H2_type"/>
</dbReference>
<feature type="region of interest" description="Disordered" evidence="6">
    <location>
        <begin position="1"/>
        <end position="51"/>
    </location>
</feature>
<feature type="compositionally biased region" description="Polar residues" evidence="6">
    <location>
        <begin position="133"/>
        <end position="155"/>
    </location>
</feature>
<evidence type="ECO:0000313" key="8">
    <source>
        <dbReference type="EMBL" id="KAJ3733548.1"/>
    </source>
</evidence>
<dbReference type="Proteomes" id="UP001176059">
    <property type="component" value="Unassembled WGS sequence"/>
</dbReference>
<dbReference type="AlphaFoldDB" id="A0AA38N2L8"/>
<reference evidence="8" key="1">
    <citation type="submission" date="2022-08" db="EMBL/GenBank/DDBJ databases">
        <authorList>
            <consortium name="DOE Joint Genome Institute"/>
            <person name="Min B."/>
            <person name="Sierra-Patev S."/>
            <person name="Naranjo-Ortiz M."/>
            <person name="Looney B."/>
            <person name="Konkel Z."/>
            <person name="Slot J.C."/>
            <person name="Sakamoto Y."/>
            <person name="Steenwyk J.L."/>
            <person name="Rokas A."/>
            <person name="Carro J."/>
            <person name="Camarero S."/>
            <person name="Ferreira P."/>
            <person name="Molpeceres G."/>
            <person name="Ruiz-duenas F.J."/>
            <person name="Serrano A."/>
            <person name="Henrissat B."/>
            <person name="Drula E."/>
            <person name="Hughes K.W."/>
            <person name="Mata J.L."/>
            <person name="Ishikawa N.K."/>
            <person name="Vargas-Isla R."/>
            <person name="Ushijima S."/>
            <person name="Smith C.A."/>
            <person name="Ahrendt S."/>
            <person name="Andreopoulos W."/>
            <person name="He G."/>
            <person name="LaButti K."/>
            <person name="Lipzen A."/>
            <person name="Ng V."/>
            <person name="Riley R."/>
            <person name="Sandor L."/>
            <person name="Barry K."/>
            <person name="Martinez A.T."/>
            <person name="Xiao Y."/>
            <person name="Gibbons J.G."/>
            <person name="Terashima K."/>
            <person name="Hibbett D.S."/>
            <person name="Grigoriev I.V."/>
        </authorList>
    </citation>
    <scope>NUCLEOTIDE SEQUENCE</scope>
    <source>
        <strain evidence="8">ET3784</strain>
    </source>
</reference>
<dbReference type="PANTHER" id="PTHR23235:SF120">
    <property type="entry name" value="KRUPPEL-LIKE FACTOR 15"/>
    <property type="match status" value="1"/>
</dbReference>
<gene>
    <name evidence="8" type="ORF">DFJ43DRAFT_1067650</name>
</gene>
<keyword evidence="9" id="KW-1185">Reference proteome</keyword>
<name>A0AA38N2L8_9AGAR</name>
<dbReference type="GO" id="GO:0000981">
    <property type="term" value="F:DNA-binding transcription factor activity, RNA polymerase II-specific"/>
    <property type="evidence" value="ECO:0007669"/>
    <property type="project" value="TreeGrafter"/>
</dbReference>
<feature type="domain" description="C2H2-type" evidence="7">
    <location>
        <begin position="190"/>
        <end position="217"/>
    </location>
</feature>
<feature type="compositionally biased region" description="Polar residues" evidence="6">
    <location>
        <begin position="65"/>
        <end position="90"/>
    </location>
</feature>
<feature type="compositionally biased region" description="Polar residues" evidence="6">
    <location>
        <begin position="1"/>
        <end position="21"/>
    </location>
</feature>
<dbReference type="SUPFAM" id="SSF57667">
    <property type="entry name" value="beta-beta-alpha zinc fingers"/>
    <property type="match status" value="1"/>
</dbReference>
<dbReference type="PROSITE" id="PS00028">
    <property type="entry name" value="ZINC_FINGER_C2H2_1"/>
    <property type="match status" value="1"/>
</dbReference>
<dbReference type="GO" id="GO:0008270">
    <property type="term" value="F:zinc ion binding"/>
    <property type="evidence" value="ECO:0007669"/>
    <property type="project" value="UniProtKB-KW"/>
</dbReference>
<dbReference type="Pfam" id="PF00096">
    <property type="entry name" value="zf-C2H2"/>
    <property type="match status" value="2"/>
</dbReference>
<dbReference type="SMART" id="SM00355">
    <property type="entry name" value="ZnF_C2H2"/>
    <property type="match status" value="2"/>
</dbReference>
<dbReference type="EMBL" id="JANVFO010000017">
    <property type="protein sequence ID" value="KAJ3733548.1"/>
    <property type="molecule type" value="Genomic_DNA"/>
</dbReference>
<dbReference type="FunFam" id="3.30.160.60:FF:000688">
    <property type="entry name" value="zinc finger protein 197 isoform X1"/>
    <property type="match status" value="1"/>
</dbReference>
<keyword evidence="3 5" id="KW-0863">Zinc-finger</keyword>
<keyword evidence="1" id="KW-0479">Metal-binding</keyword>
<keyword evidence="4" id="KW-0862">Zinc</keyword>
<evidence type="ECO:0000259" key="7">
    <source>
        <dbReference type="PROSITE" id="PS50157"/>
    </source>
</evidence>
<protein>
    <recommendedName>
        <fullName evidence="7">C2H2-type domain-containing protein</fullName>
    </recommendedName>
</protein>
<evidence type="ECO:0000256" key="1">
    <source>
        <dbReference type="ARBA" id="ARBA00022723"/>
    </source>
</evidence>
<dbReference type="InterPro" id="IPR036236">
    <property type="entry name" value="Znf_C2H2_sf"/>
</dbReference>